<dbReference type="RefSeq" id="WP_261594972.1">
    <property type="nucleotide sequence ID" value="NZ_CAMAPD010000023.1"/>
</dbReference>
<gene>
    <name evidence="1" type="primary">rnz</name>
    <name evidence="1" type="ORF">PSECIP111951_03667</name>
</gene>
<dbReference type="SUPFAM" id="SSF56281">
    <property type="entry name" value="Metallo-hydrolase/oxidoreductase"/>
    <property type="match status" value="1"/>
</dbReference>
<dbReference type="Proteomes" id="UP001152485">
    <property type="component" value="Unassembled WGS sequence"/>
</dbReference>
<dbReference type="Gene3D" id="3.60.15.10">
    <property type="entry name" value="Ribonuclease Z/Hydroxyacylglutathione hydrolase-like"/>
    <property type="match status" value="1"/>
</dbReference>
<protein>
    <submittedName>
        <fullName evidence="1">Ribonuclease Z</fullName>
        <ecNumber evidence="1">3.1.26.11</ecNumber>
    </submittedName>
</protein>
<name>A0ABN8UUG9_9GAMM</name>
<keyword evidence="1" id="KW-0378">Hydrolase</keyword>
<comment type="caution">
    <text evidence="1">The sequence shown here is derived from an EMBL/GenBank/DDBJ whole genome shotgun (WGS) entry which is preliminary data.</text>
</comment>
<organism evidence="1 2">
    <name type="scientific">Pseudoalteromonas holothuriae</name>
    <dbReference type="NCBI Taxonomy" id="2963714"/>
    <lineage>
        <taxon>Bacteria</taxon>
        <taxon>Pseudomonadati</taxon>
        <taxon>Pseudomonadota</taxon>
        <taxon>Gammaproteobacteria</taxon>
        <taxon>Alteromonadales</taxon>
        <taxon>Pseudoalteromonadaceae</taxon>
        <taxon>Pseudoalteromonas</taxon>
    </lineage>
</organism>
<dbReference type="EC" id="3.1.26.11" evidence="1"/>
<dbReference type="GO" id="GO:0042781">
    <property type="term" value="F:3'-tRNA processing endoribonuclease activity"/>
    <property type="evidence" value="ECO:0007669"/>
    <property type="project" value="UniProtKB-EC"/>
</dbReference>
<dbReference type="InterPro" id="IPR036866">
    <property type="entry name" value="RibonucZ/Hydroxyglut_hydro"/>
</dbReference>
<dbReference type="Pfam" id="PF23023">
    <property type="entry name" value="Anti-Pycsar_Apyc1"/>
    <property type="match status" value="1"/>
</dbReference>
<dbReference type="PANTHER" id="PTHR46018">
    <property type="entry name" value="ZINC PHOSPHODIESTERASE ELAC PROTEIN 1"/>
    <property type="match status" value="1"/>
</dbReference>
<dbReference type="EMBL" id="CAMAPD010000023">
    <property type="protein sequence ID" value="CAH9066898.1"/>
    <property type="molecule type" value="Genomic_DNA"/>
</dbReference>
<proteinExistence type="predicted"/>
<accession>A0ABN8UUG9</accession>
<dbReference type="PANTHER" id="PTHR46018:SF2">
    <property type="entry name" value="ZINC PHOSPHODIESTERASE ELAC PROTEIN 1"/>
    <property type="match status" value="1"/>
</dbReference>
<evidence type="ECO:0000313" key="2">
    <source>
        <dbReference type="Proteomes" id="UP001152485"/>
    </source>
</evidence>
<sequence>MQIQFLGPPSGIPSNYRHMSATAISFETSKQWLLIDCGEDTQHQLLKTRLSPAKLAVICITHIHGEHCYGLLGLLSSMSLHGRVAPVT</sequence>
<reference evidence="1 2" key="1">
    <citation type="submission" date="2022-07" db="EMBL/GenBank/DDBJ databases">
        <authorList>
            <person name="Criscuolo A."/>
        </authorList>
    </citation>
    <scope>NUCLEOTIDE SEQUENCE [LARGE SCALE GENOMIC DNA]</scope>
    <source>
        <strain evidence="2">CIP 111951</strain>
    </source>
</reference>
<evidence type="ECO:0000313" key="1">
    <source>
        <dbReference type="EMBL" id="CAH9066898.1"/>
    </source>
</evidence>